<evidence type="ECO:0000313" key="6">
    <source>
        <dbReference type="EMBL" id="MCF4142164.1"/>
    </source>
</evidence>
<feature type="signal peptide" evidence="5">
    <location>
        <begin position="1"/>
        <end position="28"/>
    </location>
</feature>
<accession>A0ABS9EN82</accession>
<dbReference type="Pfam" id="PF03480">
    <property type="entry name" value="DctP"/>
    <property type="match status" value="1"/>
</dbReference>
<keyword evidence="7" id="KW-1185">Reference proteome</keyword>
<evidence type="ECO:0000256" key="2">
    <source>
        <dbReference type="ARBA" id="ARBA00009023"/>
    </source>
</evidence>
<evidence type="ECO:0000256" key="3">
    <source>
        <dbReference type="ARBA" id="ARBA00022448"/>
    </source>
</evidence>
<organism evidence="6 7">
    <name type="scientific">Dethiosulfovibrio marinus</name>
    <dbReference type="NCBI Taxonomy" id="133532"/>
    <lineage>
        <taxon>Bacteria</taxon>
        <taxon>Thermotogati</taxon>
        <taxon>Synergistota</taxon>
        <taxon>Synergistia</taxon>
        <taxon>Synergistales</taxon>
        <taxon>Dethiosulfovibrionaceae</taxon>
        <taxon>Dethiosulfovibrio</taxon>
    </lineage>
</organism>
<dbReference type="Gene3D" id="3.40.190.170">
    <property type="entry name" value="Bacterial extracellular solute-binding protein, family 7"/>
    <property type="match status" value="1"/>
</dbReference>
<dbReference type="PIRSF" id="PIRSF006470">
    <property type="entry name" value="DctB"/>
    <property type="match status" value="1"/>
</dbReference>
<comment type="caution">
    <text evidence="6">The sequence shown here is derived from an EMBL/GenBank/DDBJ whole genome shotgun (WGS) entry which is preliminary data.</text>
</comment>
<evidence type="ECO:0000313" key="7">
    <source>
        <dbReference type="Proteomes" id="UP001200430"/>
    </source>
</evidence>
<dbReference type="InterPro" id="IPR038404">
    <property type="entry name" value="TRAP_DctP_sf"/>
</dbReference>
<proteinExistence type="inferred from homology"/>
<dbReference type="CDD" id="cd13603">
    <property type="entry name" value="PBP2_TRAP_Siap_TeaA_like"/>
    <property type="match status" value="1"/>
</dbReference>
<dbReference type="Proteomes" id="UP001200430">
    <property type="component" value="Unassembled WGS sequence"/>
</dbReference>
<evidence type="ECO:0000256" key="1">
    <source>
        <dbReference type="ARBA" id="ARBA00004196"/>
    </source>
</evidence>
<dbReference type="NCBIfam" id="NF037995">
    <property type="entry name" value="TRAP_S1"/>
    <property type="match status" value="1"/>
</dbReference>
<dbReference type="EMBL" id="JAKGUD010000004">
    <property type="protein sequence ID" value="MCF4142164.1"/>
    <property type="molecule type" value="Genomic_DNA"/>
</dbReference>
<keyword evidence="4 5" id="KW-0732">Signal</keyword>
<gene>
    <name evidence="6" type="ORF">L2W38_04995</name>
</gene>
<evidence type="ECO:0000256" key="4">
    <source>
        <dbReference type="ARBA" id="ARBA00022729"/>
    </source>
</evidence>
<feature type="chain" id="PRO_5045523027" evidence="5">
    <location>
        <begin position="29"/>
        <end position="333"/>
    </location>
</feature>
<dbReference type="NCBIfam" id="TIGR00787">
    <property type="entry name" value="dctP"/>
    <property type="match status" value="1"/>
</dbReference>
<reference evidence="6 7" key="1">
    <citation type="submission" date="2022-01" db="EMBL/GenBank/DDBJ databases">
        <title>Dethiosulfovibrio faecalis sp. nov., a novel proteolytic, non-sulfur-reducing bacterium isolated from a marine aquaculture solid waste bioreactor.</title>
        <authorList>
            <person name="Grabowski S."/>
            <person name="Apolinario E."/>
            <person name="Schneider N."/>
            <person name="Marshall C.W."/>
            <person name="Sowers K.R."/>
        </authorList>
    </citation>
    <scope>NUCLEOTIDE SEQUENCE [LARGE SCALE GENOMIC DNA]</scope>
    <source>
        <strain evidence="6 7">DSM 12537</strain>
    </source>
</reference>
<dbReference type="InterPro" id="IPR004682">
    <property type="entry name" value="TRAP_DctP"/>
</dbReference>
<sequence length="333" mass="37123">MRKAITVLCTAALTLTMAWGLPQTAASAKTVMKIGHSMPADTFRQKSLVVFKEIVEKETEGRVEVQLYPSGQLGTEMETLEAVKLGSVEGFRSGGFEEAAPLLEIYSMPFLFSDMEGIHKVTRGPLGEEIAKSVEPAGMVILATGDSGLFRQITNNVRPITQPSDLKGLKMRTPPMSTIVKTMEALGANVVSIPFIETYMGLKTGVADGEENPLTNIVSMKFYEVQKYLTLVNYQYHAEMFYVNKTWFDGLDEKDQKILKDAAKEMMLVSDKIVAEDDAKCMTFLKDKMEVNSLTSEQHQAFVEAVQPVYEYYIDKGMFTQEMIDRIREAAAN</sequence>
<keyword evidence="3" id="KW-0813">Transport</keyword>
<comment type="subcellular location">
    <subcellularLocation>
        <location evidence="1">Cell envelope</location>
    </subcellularLocation>
</comment>
<dbReference type="RefSeq" id="WP_236098923.1">
    <property type="nucleotide sequence ID" value="NZ_JAKGUD010000004.1"/>
</dbReference>
<name>A0ABS9EN82_9BACT</name>
<comment type="similarity">
    <text evidence="2">Belongs to the bacterial solute-binding protein 7 family.</text>
</comment>
<dbReference type="PANTHER" id="PTHR33376:SF4">
    <property type="entry name" value="SIALIC ACID-BINDING PERIPLASMIC PROTEIN SIAP"/>
    <property type="match status" value="1"/>
</dbReference>
<dbReference type="PANTHER" id="PTHR33376">
    <property type="match status" value="1"/>
</dbReference>
<dbReference type="InterPro" id="IPR018389">
    <property type="entry name" value="DctP_fam"/>
</dbReference>
<evidence type="ECO:0000256" key="5">
    <source>
        <dbReference type="SAM" id="SignalP"/>
    </source>
</evidence>
<protein>
    <submittedName>
        <fullName evidence="6">TRAP transporter substrate-binding protein</fullName>
    </submittedName>
</protein>